<dbReference type="Proteomes" id="UP000235023">
    <property type="component" value="Unassembled WGS sequence"/>
</dbReference>
<evidence type="ECO:0000256" key="1">
    <source>
        <dbReference type="SAM" id="Phobius"/>
    </source>
</evidence>
<dbReference type="AlphaFoldDB" id="A0A2J5I6P6"/>
<keyword evidence="1" id="KW-0812">Transmembrane</keyword>
<feature type="transmembrane region" description="Helical" evidence="1">
    <location>
        <begin position="15"/>
        <end position="32"/>
    </location>
</feature>
<reference evidence="3" key="1">
    <citation type="submission" date="2017-12" db="EMBL/GenBank/DDBJ databases">
        <authorList>
            <consortium name="DOE Joint Genome Institute"/>
            <person name="Mondo S.J."/>
            <person name="Kjaerbolling I."/>
            <person name="Vesth T.C."/>
            <person name="Frisvad J.C."/>
            <person name="Nybo J.L."/>
            <person name="Theobald S."/>
            <person name="Kuo A."/>
            <person name="Bowyer P."/>
            <person name="Matsuda Y."/>
            <person name="Lyhne E.K."/>
            <person name="Kogle M.E."/>
            <person name="Clum A."/>
            <person name="Lipzen A."/>
            <person name="Salamov A."/>
            <person name="Ngan C.Y."/>
            <person name="Daum C."/>
            <person name="Chiniquy J."/>
            <person name="Barry K."/>
            <person name="LaButti K."/>
            <person name="Haridas S."/>
            <person name="Simmons B.A."/>
            <person name="Magnuson J.K."/>
            <person name="Mortensen U.H."/>
            <person name="Larsen T.O."/>
            <person name="Grigoriev I.V."/>
            <person name="Baker S.E."/>
            <person name="Andersen M.R."/>
            <person name="Nordberg H.P."/>
            <person name="Cantor M.N."/>
            <person name="Hua S.X."/>
        </authorList>
    </citation>
    <scope>NUCLEOTIDE SEQUENCE [LARGE SCALE GENOMIC DNA]</scope>
    <source>
        <strain evidence="3">IBT 19404</strain>
    </source>
</reference>
<protein>
    <submittedName>
        <fullName evidence="2">Uncharacterized protein</fullName>
    </submittedName>
</protein>
<proteinExistence type="predicted"/>
<keyword evidence="1" id="KW-0472">Membrane</keyword>
<gene>
    <name evidence="2" type="ORF">BDW42DRAFT_160745</name>
</gene>
<keyword evidence="1" id="KW-1133">Transmembrane helix</keyword>
<keyword evidence="3" id="KW-1185">Reference proteome</keyword>
<sequence length="56" mass="6724">MSGHTVSLGLHYPRSTRIFFFSSMWLVYPAGWRRKMSYIEYRFICLLSVLESYEPL</sequence>
<evidence type="ECO:0000313" key="3">
    <source>
        <dbReference type="Proteomes" id="UP000235023"/>
    </source>
</evidence>
<evidence type="ECO:0000313" key="2">
    <source>
        <dbReference type="EMBL" id="PLN85559.1"/>
    </source>
</evidence>
<name>A0A2J5I6P6_9EURO</name>
<dbReference type="EMBL" id="KZ559504">
    <property type="protein sequence ID" value="PLN85559.1"/>
    <property type="molecule type" value="Genomic_DNA"/>
</dbReference>
<organism evidence="2 3">
    <name type="scientific">Aspergillus taichungensis</name>
    <dbReference type="NCBI Taxonomy" id="482145"/>
    <lineage>
        <taxon>Eukaryota</taxon>
        <taxon>Fungi</taxon>
        <taxon>Dikarya</taxon>
        <taxon>Ascomycota</taxon>
        <taxon>Pezizomycotina</taxon>
        <taxon>Eurotiomycetes</taxon>
        <taxon>Eurotiomycetidae</taxon>
        <taxon>Eurotiales</taxon>
        <taxon>Aspergillaceae</taxon>
        <taxon>Aspergillus</taxon>
        <taxon>Aspergillus subgen. Circumdati</taxon>
    </lineage>
</organism>
<accession>A0A2J5I6P6</accession>